<evidence type="ECO:0000256" key="6">
    <source>
        <dbReference type="HAMAP-Rule" id="MF_01216"/>
    </source>
</evidence>
<dbReference type="SUPFAM" id="SSF52218">
    <property type="entry name" value="Flavoproteins"/>
    <property type="match status" value="1"/>
</dbReference>
<comment type="subunit">
    <text evidence="6">Homodimer.</text>
</comment>
<evidence type="ECO:0000313" key="9">
    <source>
        <dbReference type="Proteomes" id="UP001359886"/>
    </source>
</evidence>
<comment type="caution">
    <text evidence="6">Lacks conserved residue(s) required for the propagation of feature annotation.</text>
</comment>
<dbReference type="InterPro" id="IPR023048">
    <property type="entry name" value="NADH:quinone_OxRdtase_FMN_depd"/>
</dbReference>
<comment type="function">
    <text evidence="6">Quinone reductase that provides resistance to thiol-specific stress caused by electrophilic quinones.</text>
</comment>
<dbReference type="EMBL" id="JAZHOG010000006">
    <property type="protein sequence ID" value="MEJ8567995.1"/>
    <property type="molecule type" value="Genomic_DNA"/>
</dbReference>
<comment type="cofactor">
    <cofactor evidence="6">
        <name>FMN</name>
        <dbReference type="ChEBI" id="CHEBI:58210"/>
    </cofactor>
    <text evidence="6">Binds 1 FMN per subunit.</text>
</comment>
<comment type="caution">
    <text evidence="8">The sequence shown here is derived from an EMBL/GenBank/DDBJ whole genome shotgun (WGS) entry which is preliminary data.</text>
</comment>
<comment type="catalytic activity">
    <reaction evidence="5">
        <text>N,N-dimethyl-1,4-phenylenediamine + anthranilate + 2 NAD(+) = 2-(4-dimethylaminophenyl)diazenylbenzoate + 2 NADH + 2 H(+)</text>
        <dbReference type="Rhea" id="RHEA:55872"/>
        <dbReference type="ChEBI" id="CHEBI:15378"/>
        <dbReference type="ChEBI" id="CHEBI:15783"/>
        <dbReference type="ChEBI" id="CHEBI:16567"/>
        <dbReference type="ChEBI" id="CHEBI:57540"/>
        <dbReference type="ChEBI" id="CHEBI:57945"/>
        <dbReference type="ChEBI" id="CHEBI:71579"/>
        <dbReference type="EC" id="1.7.1.17"/>
    </reaction>
    <physiologicalReaction direction="right-to-left" evidence="5">
        <dbReference type="Rhea" id="RHEA:55874"/>
    </physiologicalReaction>
</comment>
<evidence type="ECO:0000313" key="8">
    <source>
        <dbReference type="EMBL" id="MEJ8567995.1"/>
    </source>
</evidence>
<dbReference type="PANTHER" id="PTHR43741">
    <property type="entry name" value="FMN-DEPENDENT NADH-AZOREDUCTASE 1"/>
    <property type="match status" value="1"/>
</dbReference>
<dbReference type="InterPro" id="IPR029039">
    <property type="entry name" value="Flavoprotein-like_sf"/>
</dbReference>
<evidence type="ECO:0000256" key="5">
    <source>
        <dbReference type="ARBA" id="ARBA00048542"/>
    </source>
</evidence>
<dbReference type="InterPro" id="IPR003680">
    <property type="entry name" value="Flavodoxin_fold"/>
</dbReference>
<dbReference type="GO" id="GO:0016652">
    <property type="term" value="F:oxidoreductase activity, acting on NAD(P)H as acceptor"/>
    <property type="evidence" value="ECO:0007669"/>
    <property type="project" value="UniProtKB-UniRule"/>
</dbReference>
<dbReference type="InterPro" id="IPR050104">
    <property type="entry name" value="FMN-dep_NADH:Q_OxRdtase_AzoR1"/>
</dbReference>
<feature type="domain" description="Flavodoxin-like fold" evidence="7">
    <location>
        <begin position="3"/>
        <end position="197"/>
    </location>
</feature>
<comment type="function">
    <text evidence="6">Also exhibits azoreductase activity. Catalyzes the reductive cleavage of the azo bond in aromatic azo compounds to the corresponding amines.</text>
</comment>
<evidence type="ECO:0000256" key="1">
    <source>
        <dbReference type="ARBA" id="ARBA00022630"/>
    </source>
</evidence>
<feature type="binding site" evidence="6">
    <location>
        <begin position="96"/>
        <end position="99"/>
    </location>
    <ligand>
        <name>FMN</name>
        <dbReference type="ChEBI" id="CHEBI:58210"/>
    </ligand>
</feature>
<dbReference type="GO" id="GO:0009055">
    <property type="term" value="F:electron transfer activity"/>
    <property type="evidence" value="ECO:0007669"/>
    <property type="project" value="UniProtKB-UniRule"/>
</dbReference>
<gene>
    <name evidence="6" type="primary">azoR</name>
    <name evidence="8" type="ORF">V3330_10195</name>
</gene>
<dbReference type="RefSeq" id="WP_354695318.1">
    <property type="nucleotide sequence ID" value="NZ_JAZHOG010000006.1"/>
</dbReference>
<comment type="catalytic activity">
    <reaction evidence="6">
        <text>2 a quinone + NADH + H(+) = 2 a 1,4-benzosemiquinone + NAD(+)</text>
        <dbReference type="Rhea" id="RHEA:65952"/>
        <dbReference type="ChEBI" id="CHEBI:15378"/>
        <dbReference type="ChEBI" id="CHEBI:57540"/>
        <dbReference type="ChEBI" id="CHEBI:57945"/>
        <dbReference type="ChEBI" id="CHEBI:132124"/>
        <dbReference type="ChEBI" id="CHEBI:134225"/>
    </reaction>
</comment>
<evidence type="ECO:0000256" key="2">
    <source>
        <dbReference type="ARBA" id="ARBA00022643"/>
    </source>
</evidence>
<keyword evidence="4 6" id="KW-0520">NAD</keyword>
<evidence type="ECO:0000256" key="4">
    <source>
        <dbReference type="ARBA" id="ARBA00023027"/>
    </source>
</evidence>
<dbReference type="HAMAP" id="MF_01216">
    <property type="entry name" value="Azoreductase_type1"/>
    <property type="match status" value="1"/>
</dbReference>
<accession>A0AAW9RHZ0</accession>
<dbReference type="Proteomes" id="UP001359886">
    <property type="component" value="Unassembled WGS sequence"/>
</dbReference>
<keyword evidence="3 6" id="KW-0560">Oxidoreductase</keyword>
<proteinExistence type="inferred from homology"/>
<dbReference type="GO" id="GO:0010181">
    <property type="term" value="F:FMN binding"/>
    <property type="evidence" value="ECO:0007669"/>
    <property type="project" value="UniProtKB-UniRule"/>
</dbReference>
<keyword evidence="9" id="KW-1185">Reference proteome</keyword>
<name>A0AAW9RHZ0_9GAMM</name>
<dbReference type="EC" id="1.7.1.17" evidence="6"/>
<feature type="binding site" evidence="6">
    <location>
        <position position="10"/>
    </location>
    <ligand>
        <name>FMN</name>
        <dbReference type="ChEBI" id="CHEBI:58210"/>
    </ligand>
</feature>
<dbReference type="GO" id="GO:0016655">
    <property type="term" value="F:oxidoreductase activity, acting on NAD(P)H, quinone or similar compound as acceptor"/>
    <property type="evidence" value="ECO:0007669"/>
    <property type="project" value="InterPro"/>
</dbReference>
<dbReference type="PANTHER" id="PTHR43741:SF2">
    <property type="entry name" value="FMN-DEPENDENT NADH:QUINONE OXIDOREDUCTASE"/>
    <property type="match status" value="1"/>
</dbReference>
<organism evidence="8 9">
    <name type="scientific">Elongatibacter sediminis</name>
    <dbReference type="NCBI Taxonomy" id="3119006"/>
    <lineage>
        <taxon>Bacteria</taxon>
        <taxon>Pseudomonadati</taxon>
        <taxon>Pseudomonadota</taxon>
        <taxon>Gammaproteobacteria</taxon>
        <taxon>Chromatiales</taxon>
        <taxon>Wenzhouxiangellaceae</taxon>
        <taxon>Elongatibacter</taxon>
    </lineage>
</organism>
<dbReference type="Pfam" id="PF02525">
    <property type="entry name" value="Flavodoxin_2"/>
    <property type="match status" value="1"/>
</dbReference>
<sequence>MKTLLQIQSSLSSDDGQSSQLAHRFAARWLQANPGGRIVVRDLARNPVPHLTAERFQAFLTDPEDRSPRQREIVAESETLIGELEAADAIAIGLPMYNFGIPSTLKAWIDHVARAGRTFRYTENGPEGLLADRPVYLLAARGGLYHGTPRDTQSAYMMNFLGFIGLHDVEFVYAEGLALGAEEAQATLQNAHAQIDRLAGVRLAA</sequence>
<dbReference type="EC" id="1.6.5.-" evidence="6"/>
<dbReference type="Gene3D" id="3.40.50.360">
    <property type="match status" value="1"/>
</dbReference>
<evidence type="ECO:0000256" key="3">
    <source>
        <dbReference type="ARBA" id="ARBA00023002"/>
    </source>
</evidence>
<keyword evidence="2 6" id="KW-0288">FMN</keyword>
<protein>
    <recommendedName>
        <fullName evidence="6">FMN dependent NADH:quinone oxidoreductase</fullName>
        <ecNumber evidence="6">1.6.5.-</ecNumber>
    </recommendedName>
    <alternativeName>
        <fullName evidence="6">Azo-dye reductase</fullName>
    </alternativeName>
    <alternativeName>
        <fullName evidence="6">FMN-dependent NADH-azo compound oxidoreductase</fullName>
    </alternativeName>
    <alternativeName>
        <fullName evidence="6">FMN-dependent NADH-azoreductase</fullName>
        <ecNumber evidence="6">1.7.1.17</ecNumber>
    </alternativeName>
</protein>
<dbReference type="AlphaFoldDB" id="A0AAW9RHZ0"/>
<reference evidence="8 9" key="1">
    <citation type="submission" date="2024-02" db="EMBL/GenBank/DDBJ databases">
        <title>A novel Wenzhouxiangellaceae bacterium, isolated from coastal sediments.</title>
        <authorList>
            <person name="Du Z.-J."/>
            <person name="Ye Y.-Q."/>
            <person name="Zhang X.-Y."/>
        </authorList>
    </citation>
    <scope>NUCLEOTIDE SEQUENCE [LARGE SCALE GENOMIC DNA]</scope>
    <source>
        <strain evidence="8 9">CH-27</strain>
    </source>
</reference>
<comment type="similarity">
    <text evidence="6">Belongs to the azoreductase type 1 family.</text>
</comment>
<evidence type="ECO:0000259" key="7">
    <source>
        <dbReference type="Pfam" id="PF02525"/>
    </source>
</evidence>
<keyword evidence="1 6" id="KW-0285">Flavoprotein</keyword>